<protein>
    <submittedName>
        <fullName evidence="7">UNC93-like protein MFSD11</fullName>
    </submittedName>
</protein>
<dbReference type="CDD" id="cd17407">
    <property type="entry name" value="MFS_MFSD11"/>
    <property type="match status" value="1"/>
</dbReference>
<feature type="transmembrane region" description="Helical" evidence="6">
    <location>
        <begin position="263"/>
        <end position="285"/>
    </location>
</feature>
<dbReference type="InterPro" id="IPR010291">
    <property type="entry name" value="Ion_channel_UNC-93"/>
</dbReference>
<dbReference type="Ensembl" id="ENSCCRT00020086683.1">
    <property type="protein sequence ID" value="ENSCCRP00020079085.1"/>
    <property type="gene ID" value="ENSCCRG00020036638.1"/>
</dbReference>
<dbReference type="GO" id="GO:0016020">
    <property type="term" value="C:membrane"/>
    <property type="evidence" value="ECO:0007669"/>
    <property type="project" value="UniProtKB-SubCell"/>
</dbReference>
<feature type="transmembrane region" description="Helical" evidence="6">
    <location>
        <begin position="297"/>
        <end position="317"/>
    </location>
</feature>
<dbReference type="AlphaFoldDB" id="A0A8C1N2C0"/>
<organism evidence="7 8">
    <name type="scientific">Cyprinus carpio</name>
    <name type="common">Common carp</name>
    <dbReference type="NCBI Taxonomy" id="7962"/>
    <lineage>
        <taxon>Eukaryota</taxon>
        <taxon>Metazoa</taxon>
        <taxon>Chordata</taxon>
        <taxon>Craniata</taxon>
        <taxon>Vertebrata</taxon>
        <taxon>Euteleostomi</taxon>
        <taxon>Actinopterygii</taxon>
        <taxon>Neopterygii</taxon>
        <taxon>Teleostei</taxon>
        <taxon>Ostariophysi</taxon>
        <taxon>Cypriniformes</taxon>
        <taxon>Cyprinidae</taxon>
        <taxon>Cyprininae</taxon>
        <taxon>Cyprinus</taxon>
    </lineage>
</organism>
<feature type="transmembrane region" description="Helical" evidence="6">
    <location>
        <begin position="12"/>
        <end position="31"/>
    </location>
</feature>
<dbReference type="PANTHER" id="PTHR23294:SF28">
    <property type="entry name" value="UNC93-LIKE PROTEIN MFSD11 ISOFORM X1"/>
    <property type="match status" value="1"/>
</dbReference>
<proteinExistence type="inferred from homology"/>
<comment type="similarity">
    <text evidence="2">Belongs to the unc-93 family.</text>
</comment>
<feature type="transmembrane region" description="Helical" evidence="6">
    <location>
        <begin position="101"/>
        <end position="118"/>
    </location>
</feature>
<feature type="transmembrane region" description="Helical" evidence="6">
    <location>
        <begin position="337"/>
        <end position="366"/>
    </location>
</feature>
<evidence type="ECO:0000313" key="8">
    <source>
        <dbReference type="Proteomes" id="UP000694427"/>
    </source>
</evidence>
<feature type="transmembrane region" description="Helical" evidence="6">
    <location>
        <begin position="397"/>
        <end position="418"/>
    </location>
</feature>
<keyword evidence="5 6" id="KW-0472">Membrane</keyword>
<evidence type="ECO:0000256" key="2">
    <source>
        <dbReference type="ARBA" id="ARBA00009172"/>
    </source>
</evidence>
<dbReference type="Pfam" id="PF05978">
    <property type="entry name" value="UNC-93"/>
    <property type="match status" value="1"/>
</dbReference>
<name>A0A8C1N2C0_CYPCA</name>
<reference evidence="7" key="1">
    <citation type="submission" date="2025-05" db="UniProtKB">
        <authorList>
            <consortium name="Ensembl"/>
        </authorList>
    </citation>
    <scope>IDENTIFICATION</scope>
</reference>
<feature type="transmembrane region" description="Helical" evidence="6">
    <location>
        <begin position="373"/>
        <end position="391"/>
    </location>
</feature>
<keyword evidence="3 6" id="KW-0812">Transmembrane</keyword>
<evidence type="ECO:0000256" key="4">
    <source>
        <dbReference type="ARBA" id="ARBA00022989"/>
    </source>
</evidence>
<sequence length="434" mass="47161">MSPEGKTLLNIIILGLGFMVMFTAFGTCGNIEQTVIKSFNSTEFHGSGYTSMAIIYAVFSASNLIAPSVIAVIGPQLSLFFSGLVYSGYIAVFIHPYTSSFYTLSVLLGIAAAVLWTAQGNLLTINSKDSTIGRNSGIFWALMQFSLFFGNLYIFVAWRGKSHITDKDRQTVFITLTVISLVGNFLFFLIQRPDPEPAPTDASESLLCSQAFEAFSKFKIGLNCNGETMLLHVCPGLELTFYSGVYGTCLGAMTQFGHDAKGLIGLSGILIGVGEILGGGVFGILDKCNRFGRNPVVFLGLVTHIVAFYLIFLNIASDAPVAPEEGTQMQAFIQPSVTVALICSFLLGLGDSCFNTQLISIVGFLFRDDSASAFAVFKFVQSITAAVAFFYSNYLLLHWQLLIMVLMGFLGTITFFVVEWGVISSRRDSDYDSI</sequence>
<feature type="transmembrane region" description="Helical" evidence="6">
    <location>
        <begin position="138"/>
        <end position="158"/>
    </location>
</feature>
<dbReference type="Ensembl" id="ENSCCRT00010095294.1">
    <property type="protein sequence ID" value="ENSCCRP00010085915.1"/>
    <property type="gene ID" value="ENSCCRG00010037460.1"/>
</dbReference>
<dbReference type="InterPro" id="IPR036259">
    <property type="entry name" value="MFS_trans_sf"/>
</dbReference>
<dbReference type="SUPFAM" id="SSF103473">
    <property type="entry name" value="MFS general substrate transporter"/>
    <property type="match status" value="1"/>
</dbReference>
<keyword evidence="4 6" id="KW-1133">Transmembrane helix</keyword>
<keyword evidence="8" id="KW-1185">Reference proteome</keyword>
<dbReference type="Gene3D" id="1.20.1250.20">
    <property type="entry name" value="MFS general substrate transporter like domains"/>
    <property type="match status" value="2"/>
</dbReference>
<accession>A0A8C1N2C0</accession>
<feature type="transmembrane region" description="Helical" evidence="6">
    <location>
        <begin position="77"/>
        <end position="94"/>
    </location>
</feature>
<comment type="subcellular location">
    <subcellularLocation>
        <location evidence="1">Membrane</location>
        <topology evidence="1">Multi-pass membrane protein</topology>
    </subcellularLocation>
</comment>
<gene>
    <name evidence="7" type="primary">LOC109065565</name>
</gene>
<feature type="transmembrane region" description="Helical" evidence="6">
    <location>
        <begin position="52"/>
        <end position="71"/>
    </location>
</feature>
<evidence type="ECO:0000256" key="3">
    <source>
        <dbReference type="ARBA" id="ARBA00022692"/>
    </source>
</evidence>
<evidence type="ECO:0000256" key="1">
    <source>
        <dbReference type="ARBA" id="ARBA00004141"/>
    </source>
</evidence>
<feature type="transmembrane region" description="Helical" evidence="6">
    <location>
        <begin position="170"/>
        <end position="190"/>
    </location>
</feature>
<evidence type="ECO:0000256" key="6">
    <source>
        <dbReference type="SAM" id="Phobius"/>
    </source>
</evidence>
<dbReference type="InterPro" id="IPR051617">
    <property type="entry name" value="UNC-93-like_regulator"/>
</dbReference>
<evidence type="ECO:0000256" key="5">
    <source>
        <dbReference type="ARBA" id="ARBA00023136"/>
    </source>
</evidence>
<dbReference type="Proteomes" id="UP000694701">
    <property type="component" value="Unplaced"/>
</dbReference>
<dbReference type="Proteomes" id="UP000694427">
    <property type="component" value="Unplaced"/>
</dbReference>
<evidence type="ECO:0000313" key="7">
    <source>
        <dbReference type="Ensembl" id="ENSCCRP00010085915.1"/>
    </source>
</evidence>
<dbReference type="PANTHER" id="PTHR23294">
    <property type="entry name" value="ET TRANSLATION PRODUCT-RELATED"/>
    <property type="match status" value="1"/>
</dbReference>